<dbReference type="EMBL" id="WYET01000003">
    <property type="protein sequence ID" value="NVN18046.1"/>
    <property type="molecule type" value="Genomic_DNA"/>
</dbReference>
<gene>
    <name evidence="1" type="ORF">GUA46_06820</name>
</gene>
<dbReference type="RefSeq" id="WP_176619848.1">
    <property type="nucleotide sequence ID" value="NZ_WYET01000003.1"/>
</dbReference>
<dbReference type="AlphaFoldDB" id="A0A850NFK9"/>
<comment type="caution">
    <text evidence="1">The sequence shown here is derived from an EMBL/GenBank/DDBJ whole genome shotgun (WGS) entry which is preliminary data.</text>
</comment>
<keyword evidence="2" id="KW-1185">Reference proteome</keyword>
<reference evidence="1 2" key="1">
    <citation type="submission" date="2020-01" db="EMBL/GenBank/DDBJ databases">
        <title>Draft Genome Analysis of Muricauda sp. HICW Isolated from coastal seawater of PR China.</title>
        <authorList>
            <person name="Chen M.-X."/>
        </authorList>
    </citation>
    <scope>NUCLEOTIDE SEQUENCE [LARGE SCALE GENOMIC DNA]</scope>
    <source>
        <strain evidence="1 2">HICW</strain>
    </source>
</reference>
<evidence type="ECO:0000313" key="1">
    <source>
        <dbReference type="EMBL" id="NVN18046.1"/>
    </source>
</evidence>
<proteinExistence type="predicted"/>
<sequence>MPKMEVPFNEEFRELVLDMDFEYFLNEDLTANKVSDSDRTTAEQAYLKTTLEVQERYRKNKKQCRLWLEGIVRLQWFGGMLPSQLRLDGSTRDLTYFDYEEVGRNWAWFAYWQKLERKRRFWKVSWDRVTKVGAVLAIVLTVLKLLETFFPKQ</sequence>
<accession>A0A850NFK9</accession>
<protein>
    <submittedName>
        <fullName evidence="1">Uncharacterized protein</fullName>
    </submittedName>
</protein>
<dbReference type="Proteomes" id="UP000558089">
    <property type="component" value="Unassembled WGS sequence"/>
</dbReference>
<evidence type="ECO:0000313" key="2">
    <source>
        <dbReference type="Proteomes" id="UP000558089"/>
    </source>
</evidence>
<name>A0A850NFK9_9FLAO</name>
<organism evidence="1 2">
    <name type="scientific">Flagellimonas chongwuensis</name>
    <dbReference type="NCBI Taxonomy" id="2697365"/>
    <lineage>
        <taxon>Bacteria</taxon>
        <taxon>Pseudomonadati</taxon>
        <taxon>Bacteroidota</taxon>
        <taxon>Flavobacteriia</taxon>
        <taxon>Flavobacteriales</taxon>
        <taxon>Flavobacteriaceae</taxon>
        <taxon>Flagellimonas</taxon>
    </lineage>
</organism>